<evidence type="ECO:0000313" key="16">
    <source>
        <dbReference type="EMBL" id="MQM06275.1"/>
    </source>
</evidence>
<evidence type="ECO:0000256" key="11">
    <source>
        <dbReference type="SAM" id="SignalP"/>
    </source>
</evidence>
<dbReference type="Gene3D" id="3.40.50.200">
    <property type="entry name" value="Peptidase S8/S53 domain"/>
    <property type="match status" value="1"/>
</dbReference>
<evidence type="ECO:0000259" key="13">
    <source>
        <dbReference type="Pfam" id="PF02225"/>
    </source>
</evidence>
<evidence type="ECO:0000256" key="5">
    <source>
        <dbReference type="ARBA" id="ARBA00022801"/>
    </source>
</evidence>
<evidence type="ECO:0000256" key="8">
    <source>
        <dbReference type="PIRSR" id="PIRSR615500-1"/>
    </source>
</evidence>
<reference evidence="16" key="1">
    <citation type="submission" date="2017-07" db="EMBL/GenBank/DDBJ databases">
        <title>Taro Niue Genome Assembly and Annotation.</title>
        <authorList>
            <person name="Atibalentja N."/>
            <person name="Keating K."/>
            <person name="Fields C.J."/>
        </authorList>
    </citation>
    <scope>NUCLEOTIDE SEQUENCE</scope>
    <source>
        <strain evidence="16">Niue_2</strain>
        <tissue evidence="16">Leaf</tissue>
    </source>
</reference>
<feature type="compositionally biased region" description="Low complexity" evidence="10">
    <location>
        <begin position="494"/>
        <end position="507"/>
    </location>
</feature>
<evidence type="ECO:0000256" key="2">
    <source>
        <dbReference type="ARBA" id="ARBA00011073"/>
    </source>
</evidence>
<feature type="active site" description="Charge relay system" evidence="8 9">
    <location>
        <position position="151"/>
    </location>
</feature>
<keyword evidence="7" id="KW-0325">Glycoprotein</keyword>
<dbReference type="GO" id="GO:0006508">
    <property type="term" value="P:proteolysis"/>
    <property type="evidence" value="ECO:0007669"/>
    <property type="project" value="UniProtKB-KW"/>
</dbReference>
<evidence type="ECO:0000256" key="10">
    <source>
        <dbReference type="SAM" id="MobiDB-lite"/>
    </source>
</evidence>
<feature type="active site" description="Charge relay system" evidence="8 9">
    <location>
        <position position="214"/>
    </location>
</feature>
<feature type="chain" id="PRO_5032921505" evidence="11">
    <location>
        <begin position="30"/>
        <end position="768"/>
    </location>
</feature>
<evidence type="ECO:0000259" key="14">
    <source>
        <dbReference type="Pfam" id="PF05922"/>
    </source>
</evidence>
<evidence type="ECO:0000259" key="15">
    <source>
        <dbReference type="Pfam" id="PF17766"/>
    </source>
</evidence>
<dbReference type="PROSITE" id="PS51892">
    <property type="entry name" value="SUBTILASE"/>
    <property type="match status" value="1"/>
</dbReference>
<comment type="similarity">
    <text evidence="2 9">Belongs to the peptidase S8 family.</text>
</comment>
<dbReference type="AlphaFoldDB" id="A0A843WP56"/>
<dbReference type="CDD" id="cd02120">
    <property type="entry name" value="PA_subtilisin_like"/>
    <property type="match status" value="1"/>
</dbReference>
<dbReference type="Pfam" id="PF00082">
    <property type="entry name" value="Peptidase_S8"/>
    <property type="match status" value="1"/>
</dbReference>
<evidence type="ECO:0000313" key="17">
    <source>
        <dbReference type="Proteomes" id="UP000652761"/>
    </source>
</evidence>
<feature type="domain" description="Subtilisin-like protease fibronectin type-III" evidence="15">
    <location>
        <begin position="667"/>
        <end position="765"/>
    </location>
</feature>
<dbReference type="InterPro" id="IPR000209">
    <property type="entry name" value="Peptidase_S8/S53_dom"/>
</dbReference>
<dbReference type="Pfam" id="PF02225">
    <property type="entry name" value="PA"/>
    <property type="match status" value="1"/>
</dbReference>
<dbReference type="PROSITE" id="PS00136">
    <property type="entry name" value="SUBTILASE_ASP"/>
    <property type="match status" value="1"/>
</dbReference>
<dbReference type="FunFam" id="3.50.30.30:FF:000005">
    <property type="entry name" value="subtilisin-like protease SBT1.5"/>
    <property type="match status" value="1"/>
</dbReference>
<evidence type="ECO:0000256" key="7">
    <source>
        <dbReference type="ARBA" id="ARBA00023180"/>
    </source>
</evidence>
<evidence type="ECO:0000256" key="6">
    <source>
        <dbReference type="ARBA" id="ARBA00022825"/>
    </source>
</evidence>
<dbReference type="SUPFAM" id="SSF52743">
    <property type="entry name" value="Subtilisin-like"/>
    <property type="match status" value="1"/>
</dbReference>
<dbReference type="InterPro" id="IPR036852">
    <property type="entry name" value="Peptidase_S8/S53_dom_sf"/>
</dbReference>
<dbReference type="Gene3D" id="2.60.40.2310">
    <property type="match status" value="1"/>
</dbReference>
<dbReference type="OrthoDB" id="206201at2759"/>
<keyword evidence="5 9" id="KW-0378">Hydrolase</keyword>
<evidence type="ECO:0000259" key="12">
    <source>
        <dbReference type="Pfam" id="PF00082"/>
    </source>
</evidence>
<evidence type="ECO:0000256" key="1">
    <source>
        <dbReference type="ARBA" id="ARBA00004613"/>
    </source>
</evidence>
<dbReference type="InterPro" id="IPR037045">
    <property type="entry name" value="S8pro/Inhibitor_I9_sf"/>
</dbReference>
<organism evidence="16 17">
    <name type="scientific">Colocasia esculenta</name>
    <name type="common">Wild taro</name>
    <name type="synonym">Arum esculentum</name>
    <dbReference type="NCBI Taxonomy" id="4460"/>
    <lineage>
        <taxon>Eukaryota</taxon>
        <taxon>Viridiplantae</taxon>
        <taxon>Streptophyta</taxon>
        <taxon>Embryophyta</taxon>
        <taxon>Tracheophyta</taxon>
        <taxon>Spermatophyta</taxon>
        <taxon>Magnoliopsida</taxon>
        <taxon>Liliopsida</taxon>
        <taxon>Araceae</taxon>
        <taxon>Aroideae</taxon>
        <taxon>Colocasieae</taxon>
        <taxon>Colocasia</taxon>
    </lineage>
</organism>
<feature type="region of interest" description="Disordered" evidence="10">
    <location>
        <begin position="489"/>
        <end position="508"/>
    </location>
</feature>
<keyword evidence="4 11" id="KW-0732">Signal</keyword>
<dbReference type="InterPro" id="IPR015500">
    <property type="entry name" value="Peptidase_S8_subtilisin-rel"/>
</dbReference>
<comment type="caution">
    <text evidence="16">The sequence shown here is derived from an EMBL/GenBank/DDBJ whole genome shotgun (WGS) entry which is preliminary data.</text>
</comment>
<evidence type="ECO:0000256" key="3">
    <source>
        <dbReference type="ARBA" id="ARBA00022670"/>
    </source>
</evidence>
<dbReference type="InterPro" id="IPR023827">
    <property type="entry name" value="Peptidase_S8_Asp-AS"/>
</dbReference>
<dbReference type="InterPro" id="IPR034197">
    <property type="entry name" value="Peptidases_S8_3"/>
</dbReference>
<comment type="subcellular location">
    <subcellularLocation>
        <location evidence="1">Secreted</location>
    </subcellularLocation>
</comment>
<dbReference type="InterPro" id="IPR003137">
    <property type="entry name" value="PA_domain"/>
</dbReference>
<name>A0A843WP56_COLES</name>
<evidence type="ECO:0000256" key="9">
    <source>
        <dbReference type="PROSITE-ProRule" id="PRU01240"/>
    </source>
</evidence>
<keyword evidence="6 9" id="KW-0720">Serine protease</keyword>
<dbReference type="GO" id="GO:0004252">
    <property type="term" value="F:serine-type endopeptidase activity"/>
    <property type="evidence" value="ECO:0007669"/>
    <property type="project" value="UniProtKB-UniRule"/>
</dbReference>
<dbReference type="InterPro" id="IPR045051">
    <property type="entry name" value="SBT"/>
</dbReference>
<keyword evidence="17" id="KW-1185">Reference proteome</keyword>
<dbReference type="InterPro" id="IPR041469">
    <property type="entry name" value="Subtilisin-like_FN3"/>
</dbReference>
<feature type="domain" description="Peptidase S8/S53" evidence="12">
    <location>
        <begin position="142"/>
        <end position="588"/>
    </location>
</feature>
<feature type="domain" description="Inhibitor I9" evidence="14">
    <location>
        <begin position="38"/>
        <end position="112"/>
    </location>
</feature>
<feature type="signal peptide" evidence="11">
    <location>
        <begin position="1"/>
        <end position="29"/>
    </location>
</feature>
<dbReference type="Gene3D" id="3.30.70.80">
    <property type="entry name" value="Peptidase S8 propeptide/proteinase inhibitor I9"/>
    <property type="match status" value="1"/>
</dbReference>
<dbReference type="Pfam" id="PF05922">
    <property type="entry name" value="Inhibitor_I9"/>
    <property type="match status" value="1"/>
</dbReference>
<dbReference type="Gene3D" id="3.50.30.30">
    <property type="match status" value="1"/>
</dbReference>
<dbReference type="CDD" id="cd04852">
    <property type="entry name" value="Peptidases_S8_3"/>
    <property type="match status" value="1"/>
</dbReference>
<keyword evidence="3 9" id="KW-0645">Protease</keyword>
<dbReference type="PRINTS" id="PR00723">
    <property type="entry name" value="SUBTILISIN"/>
</dbReference>
<dbReference type="Pfam" id="PF17766">
    <property type="entry name" value="fn3_6"/>
    <property type="match status" value="1"/>
</dbReference>
<protein>
    <submittedName>
        <fullName evidence="16">Uncharacterized protein</fullName>
    </submittedName>
</protein>
<feature type="domain" description="PA" evidence="13">
    <location>
        <begin position="387"/>
        <end position="459"/>
    </location>
</feature>
<feature type="active site" description="Charge relay system" evidence="8 9">
    <location>
        <position position="551"/>
    </location>
</feature>
<evidence type="ECO:0000256" key="4">
    <source>
        <dbReference type="ARBA" id="ARBA00022729"/>
    </source>
</evidence>
<proteinExistence type="inferred from homology"/>
<dbReference type="GO" id="GO:0005576">
    <property type="term" value="C:extracellular region"/>
    <property type="evidence" value="ECO:0007669"/>
    <property type="project" value="UniProtKB-SubCell"/>
</dbReference>
<dbReference type="EMBL" id="NMUH01003588">
    <property type="protein sequence ID" value="MQM06275.1"/>
    <property type="molecule type" value="Genomic_DNA"/>
</dbReference>
<dbReference type="PANTHER" id="PTHR10795">
    <property type="entry name" value="PROPROTEIN CONVERTASE SUBTILISIN/KEXIN"/>
    <property type="match status" value="1"/>
</dbReference>
<sequence length="768" mass="80951">MEKHWKLKASSFQLLLLPLLLSSSPLSSAADPPDGRQTYIVHVHHPHPNPFTCQEDREKWHRSFLPPPPTGGSTGPQLLYSYEHVISGFAAKLTEEELRVIQAMPGFVQAHRSRLGRPQTTYSPQFLGLPGNAGPWSRSNYGEGIIIGMLDTGILPTHPSFSDAGMPPPPKRWKGSCEFLNTSWCNNKIIGSRIFASDEGGDDAPGSAIDDDGHGTHTASIAAGVFVKGAAVLGSDKGTAAGVAPRAHIAVYKICILFCDEKDVLKGMDQAITDGVDVIAYTVNFSAKPFYEDSIAIASLRAAEKGVFVSCSAGNSGPDAGSVSNDFPWVATVGASTVDRMVKAVVKLGNGFELDGESVYQPSNFPSRQLHLIYPGGLNSTDEEAEFCQDGSLDKYDVRGKVVMCAGDLGSGTSKGEVVKKAGGAAMIFMNTASWGSTNVADADVLPAASLTYADGQRLRAYVKGTLSANSFATAAILFKGTQFGEPPSPTVASFSSRGPSTSSGSSILKPDVLGPGVNILGAYPWKVGPVRNPSASRLTNKGFAVLSGSSMSTPHIAGVAALLKVSHPDWSPAAIRSAIMTTADTLNRIGDPIAAGETDKAADFYATGAGHVNPSRAADPGLVYDIRPSDYLGFLCGGLGYTDDQLRAIARRRVNCSSIRILGTEELNYPSITVTLGASSPVKHLTRTVTNVGEAGEAYQVVVEQPAGVAVSVSRDQLRFSKTGEKLSFVVWFRGSAPAGTVAEGALKWVSGDGKRVVRSPISVLFK</sequence>
<dbReference type="Proteomes" id="UP000652761">
    <property type="component" value="Unassembled WGS sequence"/>
</dbReference>
<dbReference type="InterPro" id="IPR010259">
    <property type="entry name" value="S8pro/Inhibitor_I9"/>
</dbReference>
<gene>
    <name evidence="16" type="ORF">Taro_039096</name>
</gene>
<accession>A0A843WP56</accession>